<evidence type="ECO:0008006" key="8">
    <source>
        <dbReference type="Google" id="ProtNLM"/>
    </source>
</evidence>
<name>A0A2G5EUA0_AQUCA</name>
<reference evidence="6 7" key="1">
    <citation type="submission" date="2017-09" db="EMBL/GenBank/DDBJ databases">
        <title>WGS assembly of Aquilegia coerulea Goldsmith.</title>
        <authorList>
            <person name="Hodges S."/>
            <person name="Kramer E."/>
            <person name="Nordborg M."/>
            <person name="Tomkins J."/>
            <person name="Borevitz J."/>
            <person name="Derieg N."/>
            <person name="Yan J."/>
            <person name="Mihaltcheva S."/>
            <person name="Hayes R.D."/>
            <person name="Rokhsar D."/>
        </authorList>
    </citation>
    <scope>NUCLEOTIDE SEQUENCE [LARGE SCALE GENOMIC DNA]</scope>
    <source>
        <strain evidence="7">cv. Goldsmith</strain>
    </source>
</reference>
<keyword evidence="4 5" id="KW-0732">Signal</keyword>
<evidence type="ECO:0000256" key="3">
    <source>
        <dbReference type="ARBA" id="ARBA00022525"/>
    </source>
</evidence>
<dbReference type="InterPro" id="IPR039271">
    <property type="entry name" value="Kiwellin-like"/>
</dbReference>
<evidence type="ECO:0000256" key="5">
    <source>
        <dbReference type="SAM" id="SignalP"/>
    </source>
</evidence>
<dbReference type="PANTHER" id="PTHR33191">
    <property type="entry name" value="RIPENING-RELATED PROTEIN 2-RELATED"/>
    <property type="match status" value="1"/>
</dbReference>
<dbReference type="Gene3D" id="2.40.40.10">
    <property type="entry name" value="RlpA-like domain"/>
    <property type="match status" value="1"/>
</dbReference>
<dbReference type="CDD" id="cd22270">
    <property type="entry name" value="DPBB_kiwellin-like"/>
    <property type="match status" value="1"/>
</dbReference>
<comment type="subcellular location">
    <subcellularLocation>
        <location evidence="1">Secreted</location>
    </subcellularLocation>
</comment>
<accession>A0A2G5EUA0</accession>
<evidence type="ECO:0000313" key="7">
    <source>
        <dbReference type="Proteomes" id="UP000230069"/>
    </source>
</evidence>
<sequence>MMKGGFCLVPTLVLLILLLSTDFFQVEAQSCNPSGKVRGTKPPPGQCNTENNSDCCKEGKMYTIYKCSPPISSQTRAVLTINSFQKGGDGGGPSECDNQYHNDDTPVVALSTGWFNHESRCLKNITITGNGRSVVAMVVDECDSTMGCDSDHDYQPPCPNNIVDASKAVWKALGVPQSQWGGLDIVWSDA</sequence>
<evidence type="ECO:0000313" key="6">
    <source>
        <dbReference type="EMBL" id="PIA59272.1"/>
    </source>
</evidence>
<dbReference type="AlphaFoldDB" id="A0A2G5EUA0"/>
<dbReference type="GO" id="GO:0005576">
    <property type="term" value="C:extracellular region"/>
    <property type="evidence" value="ECO:0007669"/>
    <property type="project" value="UniProtKB-SubCell"/>
</dbReference>
<dbReference type="SUPFAM" id="SSF50685">
    <property type="entry name" value="Barwin-like endoglucanases"/>
    <property type="match status" value="1"/>
</dbReference>
<dbReference type="InterPro" id="IPR036908">
    <property type="entry name" value="RlpA-like_sf"/>
</dbReference>
<evidence type="ECO:0000256" key="4">
    <source>
        <dbReference type="ARBA" id="ARBA00022729"/>
    </source>
</evidence>
<protein>
    <recommendedName>
        <fullName evidence="8">Ripening-related protein 1</fullName>
    </recommendedName>
</protein>
<dbReference type="PANTHER" id="PTHR33191:SF58">
    <property type="entry name" value="RIPENING-RELATED PROTEIN 1"/>
    <property type="match status" value="1"/>
</dbReference>
<feature type="signal peptide" evidence="5">
    <location>
        <begin position="1"/>
        <end position="28"/>
    </location>
</feature>
<dbReference type="EMBL" id="KZ305021">
    <property type="protein sequence ID" value="PIA59272.1"/>
    <property type="molecule type" value="Genomic_DNA"/>
</dbReference>
<keyword evidence="7" id="KW-1185">Reference proteome</keyword>
<evidence type="ECO:0000256" key="1">
    <source>
        <dbReference type="ARBA" id="ARBA00004613"/>
    </source>
</evidence>
<feature type="chain" id="PRO_5013660251" description="Ripening-related protein 1" evidence="5">
    <location>
        <begin position="29"/>
        <end position="190"/>
    </location>
</feature>
<dbReference type="InParanoid" id="A0A2G5EUA0"/>
<gene>
    <name evidence="6" type="ORF">AQUCO_00400279v1</name>
</gene>
<evidence type="ECO:0000256" key="2">
    <source>
        <dbReference type="ARBA" id="ARBA00005592"/>
    </source>
</evidence>
<dbReference type="Pfam" id="PF24300">
    <property type="entry name" value="KWL1"/>
    <property type="match status" value="1"/>
</dbReference>
<keyword evidence="3" id="KW-0964">Secreted</keyword>
<comment type="similarity">
    <text evidence="2">Belongs to the kiwellin family.</text>
</comment>
<dbReference type="OrthoDB" id="406505at2759"/>
<proteinExistence type="inferred from homology"/>
<dbReference type="Proteomes" id="UP000230069">
    <property type="component" value="Unassembled WGS sequence"/>
</dbReference>
<dbReference type="STRING" id="218851.A0A2G5EUA0"/>
<organism evidence="6 7">
    <name type="scientific">Aquilegia coerulea</name>
    <name type="common">Rocky mountain columbine</name>
    <dbReference type="NCBI Taxonomy" id="218851"/>
    <lineage>
        <taxon>Eukaryota</taxon>
        <taxon>Viridiplantae</taxon>
        <taxon>Streptophyta</taxon>
        <taxon>Embryophyta</taxon>
        <taxon>Tracheophyta</taxon>
        <taxon>Spermatophyta</taxon>
        <taxon>Magnoliopsida</taxon>
        <taxon>Ranunculales</taxon>
        <taxon>Ranunculaceae</taxon>
        <taxon>Thalictroideae</taxon>
        <taxon>Aquilegia</taxon>
    </lineage>
</organism>